<evidence type="ECO:0000259" key="4">
    <source>
        <dbReference type="PROSITE" id="PS51031"/>
    </source>
</evidence>
<reference evidence="5 6" key="1">
    <citation type="submission" date="2024-06" db="EMBL/GenBank/DDBJ databases">
        <title>A chromosome-level genome assembly of beet webworm, Loxostege sticticalis.</title>
        <authorList>
            <person name="Zhang Y."/>
        </authorList>
    </citation>
    <scope>NUCLEOTIDE SEQUENCE [LARGE SCALE GENOMIC DNA]</scope>
    <source>
        <strain evidence="5">AQ026</strain>
        <tissue evidence="5">Whole body</tissue>
    </source>
</reference>
<evidence type="ECO:0000256" key="2">
    <source>
        <dbReference type="SAM" id="MobiDB-lite"/>
    </source>
</evidence>
<organism evidence="5 6">
    <name type="scientific">Loxostege sticticalis</name>
    <name type="common">Beet webworm moth</name>
    <dbReference type="NCBI Taxonomy" id="481309"/>
    <lineage>
        <taxon>Eukaryota</taxon>
        <taxon>Metazoa</taxon>
        <taxon>Ecdysozoa</taxon>
        <taxon>Arthropoda</taxon>
        <taxon>Hexapoda</taxon>
        <taxon>Insecta</taxon>
        <taxon>Pterygota</taxon>
        <taxon>Neoptera</taxon>
        <taxon>Endopterygota</taxon>
        <taxon>Lepidoptera</taxon>
        <taxon>Glossata</taxon>
        <taxon>Ditrysia</taxon>
        <taxon>Pyraloidea</taxon>
        <taxon>Crambidae</taxon>
        <taxon>Pyraustinae</taxon>
        <taxon>Loxostege</taxon>
    </lineage>
</organism>
<dbReference type="InterPro" id="IPR004210">
    <property type="entry name" value="BESS_motif"/>
</dbReference>
<dbReference type="PROSITE" id="PS51029">
    <property type="entry name" value="MADF"/>
    <property type="match status" value="1"/>
</dbReference>
<feature type="region of interest" description="Disordered" evidence="2">
    <location>
        <begin position="117"/>
        <end position="145"/>
    </location>
</feature>
<evidence type="ECO:0000313" key="5">
    <source>
        <dbReference type="EMBL" id="KAL0858356.1"/>
    </source>
</evidence>
<feature type="domain" description="BESS" evidence="4">
    <location>
        <begin position="196"/>
        <end position="235"/>
    </location>
</feature>
<comment type="caution">
    <text evidence="5">The sequence shown here is derived from an EMBL/GenBank/DDBJ whole genome shotgun (WGS) entry which is preliminary data.</text>
</comment>
<dbReference type="Pfam" id="PF02944">
    <property type="entry name" value="BESS"/>
    <property type="match status" value="1"/>
</dbReference>
<dbReference type="PANTHER" id="PTHR12243:SF67">
    <property type="entry name" value="COREPRESSOR OF PANGOLIN, ISOFORM A-RELATED"/>
    <property type="match status" value="1"/>
</dbReference>
<evidence type="ECO:0008006" key="7">
    <source>
        <dbReference type="Google" id="ProtNLM"/>
    </source>
</evidence>
<dbReference type="Pfam" id="PF10545">
    <property type="entry name" value="MADF_DNA_bdg"/>
    <property type="match status" value="1"/>
</dbReference>
<evidence type="ECO:0000259" key="3">
    <source>
        <dbReference type="PROSITE" id="PS51029"/>
    </source>
</evidence>
<dbReference type="PANTHER" id="PTHR12243">
    <property type="entry name" value="MADF DOMAIN TRANSCRIPTION FACTOR"/>
    <property type="match status" value="1"/>
</dbReference>
<gene>
    <name evidence="5" type="ORF">ABMA27_012240</name>
</gene>
<dbReference type="InterPro" id="IPR039353">
    <property type="entry name" value="TF_Adf1"/>
</dbReference>
<protein>
    <recommendedName>
        <fullName evidence="7">BESS domain-containing protein</fullName>
    </recommendedName>
</protein>
<keyword evidence="1" id="KW-0539">Nucleus</keyword>
<dbReference type="PROSITE" id="PS51031">
    <property type="entry name" value="BESS"/>
    <property type="match status" value="1"/>
</dbReference>
<accession>A0ABR3H0M2</accession>
<dbReference type="SMART" id="SM00595">
    <property type="entry name" value="MADF"/>
    <property type="match status" value="1"/>
</dbReference>
<dbReference type="EMBL" id="JBEUOH010000030">
    <property type="protein sequence ID" value="KAL0858356.1"/>
    <property type="molecule type" value="Genomic_DNA"/>
</dbReference>
<evidence type="ECO:0000256" key="1">
    <source>
        <dbReference type="PROSITE-ProRule" id="PRU00371"/>
    </source>
</evidence>
<feature type="domain" description="MADF" evidence="3">
    <location>
        <begin position="8"/>
        <end position="112"/>
    </location>
</feature>
<sequence length="250" mass="28771">MDAIDVVDLIAEVQKRSPIYDTTLKEYHDVNEKKKLWNQICKIIYTPAVWDELSSNDKTKYAKNLQKKWATLRRGFRRELALQKSEPSGSAAKKRKKYIYFDALLFLLPFTTLEDNETSWDNEDNETTLEKGNNHSANQNLEDNVECSVPKSKTRLHSTNSNKNYDEESLKVLNEGNQLFFTNTHKVPDPVTNKTDDDDEAFLKSLLPSIKPFTSDEKLLLRIEIMKTILNFKKSINTVTRPASTSSSDS</sequence>
<feature type="compositionally biased region" description="Acidic residues" evidence="2">
    <location>
        <begin position="117"/>
        <end position="127"/>
    </location>
</feature>
<name>A0ABR3H0M2_LOXSC</name>
<proteinExistence type="predicted"/>
<comment type="subcellular location">
    <subcellularLocation>
        <location evidence="1">Nucleus</location>
    </subcellularLocation>
</comment>
<evidence type="ECO:0000313" key="6">
    <source>
        <dbReference type="Proteomes" id="UP001549920"/>
    </source>
</evidence>
<keyword evidence="6" id="KW-1185">Reference proteome</keyword>
<dbReference type="Proteomes" id="UP001549920">
    <property type="component" value="Unassembled WGS sequence"/>
</dbReference>
<dbReference type="InterPro" id="IPR006578">
    <property type="entry name" value="MADF-dom"/>
</dbReference>